<feature type="region of interest" description="Disordered" evidence="1">
    <location>
        <begin position="654"/>
        <end position="701"/>
    </location>
</feature>
<feature type="region of interest" description="Disordered" evidence="1">
    <location>
        <begin position="728"/>
        <end position="782"/>
    </location>
</feature>
<keyword evidence="2" id="KW-0472">Membrane</keyword>
<feature type="region of interest" description="Disordered" evidence="1">
    <location>
        <begin position="319"/>
        <end position="344"/>
    </location>
</feature>
<keyword evidence="2" id="KW-1133">Transmembrane helix</keyword>
<feature type="compositionally biased region" description="Pro residues" evidence="1">
    <location>
        <begin position="857"/>
        <end position="869"/>
    </location>
</feature>
<feature type="region of interest" description="Disordered" evidence="1">
    <location>
        <begin position="794"/>
        <end position="940"/>
    </location>
</feature>
<protein>
    <submittedName>
        <fullName evidence="3">Uncharacterized protein</fullName>
    </submittedName>
</protein>
<reference evidence="3 4" key="1">
    <citation type="submission" date="2019-07" db="EMBL/GenBank/DDBJ databases">
        <authorList>
            <person name="Jastrzebski P J."/>
            <person name="Paukszto L."/>
            <person name="Jastrzebski P J."/>
        </authorList>
    </citation>
    <scope>NUCLEOTIDE SEQUENCE [LARGE SCALE GENOMIC DNA]</scope>
    <source>
        <strain evidence="3 4">WMS-il1</strain>
    </source>
</reference>
<proteinExistence type="predicted"/>
<keyword evidence="2" id="KW-0812">Transmembrane</keyword>
<feature type="compositionally biased region" description="Polar residues" evidence="1">
    <location>
        <begin position="873"/>
        <end position="898"/>
    </location>
</feature>
<feature type="region of interest" description="Disordered" evidence="1">
    <location>
        <begin position="427"/>
        <end position="452"/>
    </location>
</feature>
<organism evidence="3 4">
    <name type="scientific">Hymenolepis diminuta</name>
    <name type="common">Rat tapeworm</name>
    <dbReference type="NCBI Taxonomy" id="6216"/>
    <lineage>
        <taxon>Eukaryota</taxon>
        <taxon>Metazoa</taxon>
        <taxon>Spiralia</taxon>
        <taxon>Lophotrochozoa</taxon>
        <taxon>Platyhelminthes</taxon>
        <taxon>Cestoda</taxon>
        <taxon>Eucestoda</taxon>
        <taxon>Cyclophyllidea</taxon>
        <taxon>Hymenolepididae</taxon>
        <taxon>Hymenolepis</taxon>
    </lineage>
</organism>
<feature type="compositionally biased region" description="Polar residues" evidence="1">
    <location>
        <begin position="472"/>
        <end position="504"/>
    </location>
</feature>
<dbReference type="AlphaFoldDB" id="A0A564XYT0"/>
<accession>A0A564XYT0</accession>
<feature type="compositionally biased region" description="Basic residues" evidence="1">
    <location>
        <begin position="753"/>
        <end position="767"/>
    </location>
</feature>
<gene>
    <name evidence="3" type="ORF">WMSIL1_LOCUS1273</name>
</gene>
<feature type="compositionally biased region" description="Polar residues" evidence="1">
    <location>
        <begin position="906"/>
        <end position="919"/>
    </location>
</feature>
<dbReference type="Proteomes" id="UP000321570">
    <property type="component" value="Unassembled WGS sequence"/>
</dbReference>
<feature type="non-terminal residue" evidence="3">
    <location>
        <position position="1"/>
    </location>
</feature>
<name>A0A564XYT0_HYMDI</name>
<feature type="compositionally biased region" description="Low complexity" evidence="1">
    <location>
        <begin position="770"/>
        <end position="779"/>
    </location>
</feature>
<feature type="compositionally biased region" description="Acidic residues" evidence="1">
    <location>
        <begin position="829"/>
        <end position="841"/>
    </location>
</feature>
<feature type="compositionally biased region" description="Low complexity" evidence="1">
    <location>
        <begin position="688"/>
        <end position="699"/>
    </location>
</feature>
<evidence type="ECO:0000313" key="4">
    <source>
        <dbReference type="Proteomes" id="UP000321570"/>
    </source>
</evidence>
<feature type="compositionally biased region" description="Low complexity" evidence="1">
    <location>
        <begin position="582"/>
        <end position="597"/>
    </location>
</feature>
<feature type="region of interest" description="Disordered" evidence="1">
    <location>
        <begin position="276"/>
        <end position="306"/>
    </location>
</feature>
<feature type="compositionally biased region" description="Pro residues" evidence="1">
    <location>
        <begin position="288"/>
        <end position="303"/>
    </location>
</feature>
<feature type="region of interest" description="Disordered" evidence="1">
    <location>
        <begin position="542"/>
        <end position="638"/>
    </location>
</feature>
<feature type="compositionally biased region" description="Polar residues" evidence="1">
    <location>
        <begin position="654"/>
        <end position="687"/>
    </location>
</feature>
<feature type="region of interest" description="Disordered" evidence="1">
    <location>
        <begin position="468"/>
        <end position="512"/>
    </location>
</feature>
<keyword evidence="4" id="KW-1185">Reference proteome</keyword>
<feature type="compositionally biased region" description="Polar residues" evidence="1">
    <location>
        <begin position="599"/>
        <end position="620"/>
    </location>
</feature>
<feature type="compositionally biased region" description="Low complexity" evidence="1">
    <location>
        <begin position="427"/>
        <end position="446"/>
    </location>
</feature>
<sequence>NDATGATVAVAEAACPPNTFFFPSAKAAEIEAINGTVAEDILENLGTLQNQLMLTCDHHHKTWVPALPTGGCKTRDQIIASLKELVNSKIPTTAAVATASSEVILMNVTEVEELTTSAPEAESKSLNLSTVEMPIFVEQGIPAAVLGENISNFSEGTHLSHGSSAAVGAIFGFLLCILILIIILFVFRQRLSRLVRSKLVASNTLPGRFPGSGMFMNTLSGSLTFSRHRKNPYFSPSHHPTVLMSQSVASIPNHHLPSQQAQPWFDSVPLKPTSNAVSLGNLHSVKPQPLPHPPPAPIPPPPDLDLLNSDTYTMQQSYQFPHHQQQNRPASSVHTQNSASMSTRRQTLLSADTMTTNVSAGGQPSPSIAMGNRRVSTDVLGEGFVESPDVNQVFSATLPWKSKPQGGITVGLKRLSTFIRSAVSGSSASFHSHHSNQSGGSHPGQQTGSAMQTPGLFTKRQQFAGGGWPSGSFASSSATPAANSMGLLSSGQSRSSYTSEATLQPISPLSSLGRSSLGHISSDRKPQICLVDPSLCRLNHQHVRGDQQQTPGTTNGNAAVGSMMRRGNRESTPLPPLPPQYPHHSNSNSSGPSNHIPQHQETTGTITVRGTKGKSGTLNMDTYLEPIDGADPMGQQSTNAGVEDLSVTEIISGGTLSEDSDTGNQASWQSVSPDGANSGTNNVVVTGSQDSPQVVPSSSRNGITADCASGIDDGVSDTAPIAMSDPTVSLGDGSFDEDSSAADYFTYDEGRRSNARKKHNKVIRRPRLSPPSTRSRPLSDAMLSNHYYDKSELLSPDMIPGLDGAPEALFDPQFHDPDSRPTSVGVYSNDEEEVEEDEDSSLYEAVDRRARKVGTLPPAPHPPPPPQISTPPQHNANTIEMFSSHRNANSQGFSSPTRYQRHRGSTKTAPSTHASTSTLIGDGDLPTLSYPNDLQPYANF</sequence>
<dbReference type="EMBL" id="CABIJS010000031">
    <property type="protein sequence ID" value="VUZ40181.1"/>
    <property type="molecule type" value="Genomic_DNA"/>
</dbReference>
<evidence type="ECO:0000256" key="2">
    <source>
        <dbReference type="SAM" id="Phobius"/>
    </source>
</evidence>
<feature type="compositionally biased region" description="Polar residues" evidence="1">
    <location>
        <begin position="546"/>
        <end position="557"/>
    </location>
</feature>
<feature type="transmembrane region" description="Helical" evidence="2">
    <location>
        <begin position="165"/>
        <end position="187"/>
    </location>
</feature>
<feature type="compositionally biased region" description="Polar residues" evidence="1">
    <location>
        <begin position="327"/>
        <end position="344"/>
    </location>
</feature>
<evidence type="ECO:0000313" key="3">
    <source>
        <dbReference type="EMBL" id="VUZ40181.1"/>
    </source>
</evidence>
<evidence type="ECO:0000256" key="1">
    <source>
        <dbReference type="SAM" id="MobiDB-lite"/>
    </source>
</evidence>